<gene>
    <name evidence="2" type="ORF">HVS_04410</name>
</gene>
<comment type="similarity">
    <text evidence="1">Belongs to the UPF0236 family.</text>
</comment>
<dbReference type="EMBL" id="CP025197">
    <property type="protein sequence ID" value="AUG56822.1"/>
    <property type="molecule type" value="Genomic_DNA"/>
</dbReference>
<dbReference type="InterPro" id="IPR009620">
    <property type="entry name" value="UPF0236"/>
</dbReference>
<protein>
    <recommendedName>
        <fullName evidence="4">ISLre2 family transposase</fullName>
    </recommendedName>
</protein>
<dbReference type="KEGG" id="hsc:HVS_04410"/>
<sequence>MNFMSEPNAKKLEELETGLETITFDFILNMMKIYVENLDKEIKADKKWRRKNGIVVERNSDKREIFTKFGVLTYHRTYFYDKKNDTYIYLVDTVLGIDPYDRISTAVAADMVEYSGDNSYAKSSQYTTGGLISRQTVMNKTRKLKEEKLKMEAEGPKRKMQVIHIDADEDHVALQNGKNAIVPLITIYEGTKRIGKRGKCINPYHIHGYGQNPEETWLKVANYIYDRYDIDYLKRIYIHGDGALWIKTGQEWLPKSKMVLDKYHLNKAILKATAGQEQYRKSIYRSIYEGNWIEFCKLVTELKHGVQSPKKRERIHEFRTYIKNNWEAITIYKEEGVSGSCTEGHISHILSSRFSSRPMGWSKKGLKTIADIRIYCQNGGKITPNHFTKVNLQYKIKKETIKKGKEVFSKTTHEKLNNIPAFNMGKKTPISTILKGIQRSGYVI</sequence>
<dbReference type="AlphaFoldDB" id="A0A2K9DZA0"/>
<organism evidence="2 3">
    <name type="scientific">Acetivibrio saccincola</name>
    <dbReference type="NCBI Taxonomy" id="1677857"/>
    <lineage>
        <taxon>Bacteria</taxon>
        <taxon>Bacillati</taxon>
        <taxon>Bacillota</taxon>
        <taxon>Clostridia</taxon>
        <taxon>Eubacteriales</taxon>
        <taxon>Oscillospiraceae</taxon>
        <taxon>Acetivibrio</taxon>
    </lineage>
</organism>
<evidence type="ECO:0000313" key="2">
    <source>
        <dbReference type="EMBL" id="AUG56822.1"/>
    </source>
</evidence>
<dbReference type="NCBIfam" id="NF033529">
    <property type="entry name" value="transpos_ISLre2"/>
    <property type="match status" value="1"/>
</dbReference>
<accession>A0A2K9DZA0</accession>
<evidence type="ECO:0000313" key="3">
    <source>
        <dbReference type="Proteomes" id="UP000233534"/>
    </source>
</evidence>
<dbReference type="Pfam" id="PF06782">
    <property type="entry name" value="UPF0236"/>
    <property type="match status" value="1"/>
</dbReference>
<dbReference type="Proteomes" id="UP000233534">
    <property type="component" value="Chromosome"/>
</dbReference>
<evidence type="ECO:0000256" key="1">
    <source>
        <dbReference type="ARBA" id="ARBA00006539"/>
    </source>
</evidence>
<reference evidence="2 3" key="1">
    <citation type="submission" date="2017-12" db="EMBL/GenBank/DDBJ databases">
        <title>Complete genome sequence of Herbivorax saccincola GGR1, a novel Cellulosome-producing hydrolytic bacterium in a thermophilic biogas plant, established by Illumina and Nanopore MinION sequencing.</title>
        <authorList>
            <person name="Pechtl A."/>
            <person name="Ruckert C."/>
            <person name="Koeck D.E."/>
            <person name="Maus I."/>
            <person name="Winkler A."/>
            <person name="Kalinowski J."/>
            <person name="Puhler A."/>
            <person name="Schwarz W.W."/>
            <person name="Zverlov V.V."/>
            <person name="Schluter A."/>
            <person name="Liebl W."/>
        </authorList>
    </citation>
    <scope>NUCLEOTIDE SEQUENCE [LARGE SCALE GENOMIC DNA]</scope>
    <source>
        <strain evidence="3">SR1</strain>
    </source>
</reference>
<evidence type="ECO:0008006" key="4">
    <source>
        <dbReference type="Google" id="ProtNLM"/>
    </source>
</evidence>
<name>A0A2K9DZA0_9FIRM</name>
<keyword evidence="3" id="KW-1185">Reference proteome</keyword>
<proteinExistence type="inferred from homology"/>